<dbReference type="PANTHER" id="PTHR46081">
    <property type="entry name" value="PEPTIDE METHIONINE SULFOXIDE REDUCTASE 2"/>
    <property type="match status" value="1"/>
</dbReference>
<dbReference type="EC" id="1.8.4.12" evidence="2"/>
<dbReference type="Pfam" id="PF01641">
    <property type="entry name" value="SelR"/>
    <property type="match status" value="1"/>
</dbReference>
<dbReference type="GO" id="GO:0030091">
    <property type="term" value="P:protein repair"/>
    <property type="evidence" value="ECO:0007669"/>
    <property type="project" value="InterPro"/>
</dbReference>
<dbReference type="EMBL" id="CP031367">
    <property type="protein sequence ID" value="AXK48265.1"/>
    <property type="molecule type" value="Genomic_DNA"/>
</dbReference>
<proteinExistence type="predicted"/>
<reference evidence="8 10" key="2">
    <citation type="submission" date="2018-07" db="EMBL/GenBank/DDBJ databases">
        <title>Complete genome of the Arcobacter trophiarum type strain LMG 25534.</title>
        <authorList>
            <person name="Miller W.G."/>
            <person name="Yee E."/>
        </authorList>
    </citation>
    <scope>NUCLEOTIDE SEQUENCE [LARGE SCALE GENOMIC DNA]</scope>
    <source>
        <strain evidence="8 10">LMG 25534</strain>
    </source>
</reference>
<evidence type="ECO:0000313" key="10">
    <source>
        <dbReference type="Proteomes" id="UP000254504"/>
    </source>
</evidence>
<dbReference type="Proteomes" id="UP000289132">
    <property type="component" value="Unassembled WGS sequence"/>
</dbReference>
<evidence type="ECO:0000313" key="11">
    <source>
        <dbReference type="Proteomes" id="UP000289132"/>
    </source>
</evidence>
<evidence type="ECO:0000256" key="5">
    <source>
        <dbReference type="ARBA" id="ARBA00023002"/>
    </source>
</evidence>
<dbReference type="GO" id="GO:0033743">
    <property type="term" value="F:peptide-methionine (R)-S-oxide reductase activity"/>
    <property type="evidence" value="ECO:0007669"/>
    <property type="project" value="UniProtKB-EC"/>
</dbReference>
<keyword evidence="11" id="KW-1185">Reference proteome</keyword>
<evidence type="ECO:0000256" key="2">
    <source>
        <dbReference type="ARBA" id="ARBA00012499"/>
    </source>
</evidence>
<evidence type="ECO:0000256" key="3">
    <source>
        <dbReference type="ARBA" id="ARBA00022723"/>
    </source>
</evidence>
<keyword evidence="3" id="KW-0479">Metal-binding</keyword>
<evidence type="ECO:0000313" key="8">
    <source>
        <dbReference type="EMBL" id="AXK48265.1"/>
    </source>
</evidence>
<dbReference type="Gene3D" id="2.170.150.20">
    <property type="entry name" value="Peptide methionine sulfoxide reductase"/>
    <property type="match status" value="1"/>
</dbReference>
<dbReference type="InterPro" id="IPR028427">
    <property type="entry name" value="Met_Sox_Rdtase_MsrB"/>
</dbReference>
<organism evidence="8 10">
    <name type="scientific">Aliarcobacter trophiarum LMG 25534</name>
    <dbReference type="NCBI Taxonomy" id="1032241"/>
    <lineage>
        <taxon>Bacteria</taxon>
        <taxon>Pseudomonadati</taxon>
        <taxon>Campylobacterota</taxon>
        <taxon>Epsilonproteobacteria</taxon>
        <taxon>Campylobacterales</taxon>
        <taxon>Arcobacteraceae</taxon>
        <taxon>Aliarcobacter</taxon>
    </lineage>
</organism>
<comment type="cofactor">
    <cofactor evidence="1">
        <name>Zn(2+)</name>
        <dbReference type="ChEBI" id="CHEBI:29105"/>
    </cofactor>
</comment>
<accession>A0AAD0QID8</accession>
<dbReference type="GO" id="GO:0046872">
    <property type="term" value="F:metal ion binding"/>
    <property type="evidence" value="ECO:0007669"/>
    <property type="project" value="UniProtKB-KW"/>
</dbReference>
<evidence type="ECO:0000256" key="1">
    <source>
        <dbReference type="ARBA" id="ARBA00001947"/>
    </source>
</evidence>
<dbReference type="PROSITE" id="PS51790">
    <property type="entry name" value="MSRB"/>
    <property type="match status" value="1"/>
</dbReference>
<dbReference type="GO" id="GO:0006979">
    <property type="term" value="P:response to oxidative stress"/>
    <property type="evidence" value="ECO:0007669"/>
    <property type="project" value="InterPro"/>
</dbReference>
<feature type="domain" description="MsrB" evidence="7">
    <location>
        <begin position="1"/>
        <end position="119"/>
    </location>
</feature>
<dbReference type="EMBL" id="PDKD01000001">
    <property type="protein sequence ID" value="RXJ93061.1"/>
    <property type="molecule type" value="Genomic_DNA"/>
</dbReference>
<evidence type="ECO:0000256" key="4">
    <source>
        <dbReference type="ARBA" id="ARBA00022833"/>
    </source>
</evidence>
<protein>
    <recommendedName>
        <fullName evidence="2">peptide-methionine (R)-S-oxide reductase</fullName>
        <ecNumber evidence="2">1.8.4.12</ecNumber>
    </recommendedName>
</protein>
<dbReference type="InterPro" id="IPR002579">
    <property type="entry name" value="Met_Sox_Rdtase_MsrB_dom"/>
</dbReference>
<dbReference type="PANTHER" id="PTHR46081:SF8">
    <property type="entry name" value="PEPTIDE METHIONINE SULFOXIDE REDUCTASE 2"/>
    <property type="match status" value="1"/>
</dbReference>
<dbReference type="AlphaFoldDB" id="A0AAD0QID8"/>
<keyword evidence="5 8" id="KW-0560">Oxidoreductase</keyword>
<dbReference type="InterPro" id="IPR011057">
    <property type="entry name" value="Mss4-like_sf"/>
</dbReference>
<dbReference type="Proteomes" id="UP000254504">
    <property type="component" value="Chromosome"/>
</dbReference>
<dbReference type="SUPFAM" id="SSF51316">
    <property type="entry name" value="Mss4-like"/>
    <property type="match status" value="1"/>
</dbReference>
<comment type="catalytic activity">
    <reaction evidence="6">
        <text>L-methionyl-[protein] + [thioredoxin]-disulfide + H2O = L-methionyl-(R)-S-oxide-[protein] + [thioredoxin]-dithiol</text>
        <dbReference type="Rhea" id="RHEA:24164"/>
        <dbReference type="Rhea" id="RHEA-COMP:10698"/>
        <dbReference type="Rhea" id="RHEA-COMP:10700"/>
        <dbReference type="Rhea" id="RHEA-COMP:12313"/>
        <dbReference type="Rhea" id="RHEA-COMP:12314"/>
        <dbReference type="ChEBI" id="CHEBI:15377"/>
        <dbReference type="ChEBI" id="CHEBI:16044"/>
        <dbReference type="ChEBI" id="CHEBI:29950"/>
        <dbReference type="ChEBI" id="CHEBI:45764"/>
        <dbReference type="ChEBI" id="CHEBI:50058"/>
        <dbReference type="EC" id="1.8.4.12"/>
    </reaction>
</comment>
<evidence type="ECO:0000256" key="6">
    <source>
        <dbReference type="ARBA" id="ARBA00048488"/>
    </source>
</evidence>
<sequence>MKLNKLSKEEEYIIEHKGTERPFSGLYNDFYEVGTYLCKKCNAKLYKSEDKFKSNCGWPSFDDEIKGAIRKLPDIDGRRVEIVCASCGGHLGHIFEDEGFTSKNIRHCVNSLSLHFEKE</sequence>
<gene>
    <name evidence="8" type="primary">msrB</name>
    <name evidence="8" type="ORF">ATR_0380</name>
    <name evidence="9" type="ORF">CRU87_00815</name>
</gene>
<evidence type="ECO:0000259" key="7">
    <source>
        <dbReference type="PROSITE" id="PS51790"/>
    </source>
</evidence>
<dbReference type="NCBIfam" id="NF004036">
    <property type="entry name" value="PRK05508.1"/>
    <property type="match status" value="1"/>
</dbReference>
<dbReference type="RefSeq" id="WP_115427806.1">
    <property type="nucleotide sequence ID" value="NZ_CP031367.1"/>
</dbReference>
<dbReference type="KEGG" id="atp:ATR_0380"/>
<evidence type="ECO:0000313" key="9">
    <source>
        <dbReference type="EMBL" id="RXJ93061.1"/>
    </source>
</evidence>
<reference evidence="9 11" key="1">
    <citation type="submission" date="2017-10" db="EMBL/GenBank/DDBJ databases">
        <title>Genomics of the genus Arcobacter.</title>
        <authorList>
            <person name="Perez-Cataluna A."/>
            <person name="Figueras M.J."/>
        </authorList>
    </citation>
    <scope>NUCLEOTIDE SEQUENCE [LARGE SCALE GENOMIC DNA]</scope>
    <source>
        <strain evidence="9 11">LMG 25534</strain>
    </source>
</reference>
<name>A0AAD0QID8_9BACT</name>
<keyword evidence="4" id="KW-0862">Zinc</keyword>